<dbReference type="Pfam" id="PF22624">
    <property type="entry name" value="AASDHPPT_N"/>
    <property type="match status" value="1"/>
</dbReference>
<dbReference type="AlphaFoldDB" id="A0A175VIM7"/>
<dbReference type="PANTHER" id="PTHR12215">
    <property type="entry name" value="PHOSPHOPANTETHEINE TRANSFERASE"/>
    <property type="match status" value="1"/>
</dbReference>
<reference evidence="5 6" key="1">
    <citation type="submission" date="2016-02" db="EMBL/GenBank/DDBJ databases">
        <title>Draft genome sequence of Aeromonas trota strain 1999lcr isolated from cerebrospinal fluid (CSF).</title>
        <authorList>
            <person name="Dallagassa C.B."/>
            <person name="Prediger K.C."/>
            <person name="Weiss V.A."/>
            <person name="Assis F.E."/>
            <person name="Baura V."/>
            <person name="Cruz L.M."/>
            <person name="Souza E.M."/>
            <person name="Pedrosa F.O."/>
            <person name="Fadel-Picheth C.M."/>
        </authorList>
    </citation>
    <scope>NUCLEOTIDE SEQUENCE [LARGE SCALE GENOMIC DNA]</scope>
    <source>
        <strain evidence="5 6">1999lcr</strain>
    </source>
</reference>
<organism evidence="5 6">
    <name type="scientific">Aeromonas enteropelogenes</name>
    <name type="common">Aeromonas trota</name>
    <dbReference type="NCBI Taxonomy" id="29489"/>
    <lineage>
        <taxon>Bacteria</taxon>
        <taxon>Pseudomonadati</taxon>
        <taxon>Pseudomonadota</taxon>
        <taxon>Gammaproteobacteria</taxon>
        <taxon>Aeromonadales</taxon>
        <taxon>Aeromonadaceae</taxon>
        <taxon>Aeromonas</taxon>
    </lineage>
</organism>
<feature type="domain" description="4'-phosphopantetheinyl transferase" evidence="3">
    <location>
        <begin position="105"/>
        <end position="183"/>
    </location>
</feature>
<dbReference type="GO" id="GO:0000287">
    <property type="term" value="F:magnesium ion binding"/>
    <property type="evidence" value="ECO:0007669"/>
    <property type="project" value="InterPro"/>
</dbReference>
<dbReference type="GO" id="GO:0005829">
    <property type="term" value="C:cytosol"/>
    <property type="evidence" value="ECO:0007669"/>
    <property type="project" value="TreeGrafter"/>
</dbReference>
<gene>
    <name evidence="5" type="ORF">LCR_10845</name>
</gene>
<evidence type="ECO:0000259" key="4">
    <source>
        <dbReference type="Pfam" id="PF22624"/>
    </source>
</evidence>
<evidence type="ECO:0000256" key="1">
    <source>
        <dbReference type="ARBA" id="ARBA00010990"/>
    </source>
</evidence>
<dbReference type="RefSeq" id="WP_026457980.1">
    <property type="nucleotide sequence ID" value="NZ_JMGO02000003.1"/>
</dbReference>
<dbReference type="InterPro" id="IPR008278">
    <property type="entry name" value="4-PPantetheinyl_Trfase_dom"/>
</dbReference>
<feature type="domain" description="4'-phosphopantetheinyl transferase N-terminal" evidence="4">
    <location>
        <begin position="16"/>
        <end position="100"/>
    </location>
</feature>
<dbReference type="Proteomes" id="UP000078435">
    <property type="component" value="Unassembled WGS sequence"/>
</dbReference>
<dbReference type="Gene3D" id="3.90.470.20">
    <property type="entry name" value="4'-phosphopantetheinyl transferase domain"/>
    <property type="match status" value="2"/>
</dbReference>
<dbReference type="EMBL" id="JMGO02000003">
    <property type="protein sequence ID" value="KXU80585.1"/>
    <property type="molecule type" value="Genomic_DNA"/>
</dbReference>
<comment type="similarity">
    <text evidence="1">Belongs to the P-Pant transferase superfamily. Gsp/Sfp/HetI/AcpT family.</text>
</comment>
<keyword evidence="2 5" id="KW-0808">Transferase</keyword>
<dbReference type="InterPro" id="IPR050559">
    <property type="entry name" value="P-Pant_transferase_sf"/>
</dbReference>
<evidence type="ECO:0000313" key="5">
    <source>
        <dbReference type="EMBL" id="KXU80585.1"/>
    </source>
</evidence>
<accession>A0A175VIM7</accession>
<evidence type="ECO:0000259" key="3">
    <source>
        <dbReference type="Pfam" id="PF01648"/>
    </source>
</evidence>
<name>A0A175VIM7_AEREN</name>
<protein>
    <submittedName>
        <fullName evidence="5">4-phosphopantetheinyl transferase</fullName>
    </submittedName>
</protein>
<dbReference type="PANTHER" id="PTHR12215:SF10">
    <property type="entry name" value="L-AMINOADIPATE-SEMIALDEHYDE DEHYDROGENASE-PHOSPHOPANTETHEINYL TRANSFERASE"/>
    <property type="match status" value="1"/>
</dbReference>
<evidence type="ECO:0000313" key="6">
    <source>
        <dbReference type="Proteomes" id="UP000078435"/>
    </source>
</evidence>
<dbReference type="GO" id="GO:0008897">
    <property type="term" value="F:holo-[acyl-carrier-protein] synthase activity"/>
    <property type="evidence" value="ECO:0007669"/>
    <property type="project" value="InterPro"/>
</dbReference>
<dbReference type="InterPro" id="IPR055066">
    <property type="entry name" value="AASDHPPT_N"/>
</dbReference>
<proteinExistence type="inferred from homology"/>
<dbReference type="InterPro" id="IPR037143">
    <property type="entry name" value="4-PPantetheinyl_Trfase_dom_sf"/>
</dbReference>
<dbReference type="SUPFAM" id="SSF56214">
    <property type="entry name" value="4'-phosphopantetheinyl transferase"/>
    <property type="match status" value="2"/>
</dbReference>
<comment type="caution">
    <text evidence="5">The sequence shown here is derived from an EMBL/GenBank/DDBJ whole genome shotgun (WGS) entry which is preliminary data.</text>
</comment>
<dbReference type="GO" id="GO:0019878">
    <property type="term" value="P:lysine biosynthetic process via aminoadipic acid"/>
    <property type="evidence" value="ECO:0007669"/>
    <property type="project" value="TreeGrafter"/>
</dbReference>
<dbReference type="OrthoDB" id="9808281at2"/>
<dbReference type="Pfam" id="PF01648">
    <property type="entry name" value="ACPS"/>
    <property type="match status" value="1"/>
</dbReference>
<evidence type="ECO:0000256" key="2">
    <source>
        <dbReference type="ARBA" id="ARBA00022679"/>
    </source>
</evidence>
<sequence>MTATDLFLLRPADIHEAQLTRLTTLLSAEERDIWHSITLSARRQEYLVSRGLLRQLLAERLLQPASELHFGQGEHGKPRLQDDAWHFNLSHSGPWLVLALSAQGPLGIDLELGMRRRNPLPLARRFYAKSEYSWLSQLPDAQQESAFYRLWSRKEAVLKAHGGGIAAGLEKICFLPEEGWRLDNRLDNTCYQVQDWPFASGWLSIAASHSQIHCYRLDERLNCHAISPILFNTLSEESNS</sequence>